<keyword evidence="1" id="KW-0611">Plant defense</keyword>
<feature type="domain" description="Disease resistance protein At4g27190-like leucine-rich repeats" evidence="2">
    <location>
        <begin position="67"/>
        <end position="177"/>
    </location>
</feature>
<dbReference type="InterPro" id="IPR032675">
    <property type="entry name" value="LRR_dom_sf"/>
</dbReference>
<dbReference type="SUPFAM" id="SSF52058">
    <property type="entry name" value="L domain-like"/>
    <property type="match status" value="1"/>
</dbReference>
<dbReference type="InterPro" id="IPR057135">
    <property type="entry name" value="At4g27190-like_LRR"/>
</dbReference>
<evidence type="ECO:0000313" key="4">
    <source>
        <dbReference type="Proteomes" id="UP000585474"/>
    </source>
</evidence>
<dbReference type="GO" id="GO:0006952">
    <property type="term" value="P:defense response"/>
    <property type="evidence" value="ECO:0007669"/>
    <property type="project" value="UniProtKB-KW"/>
</dbReference>
<gene>
    <name evidence="3" type="ORF">Acr_15g0010350</name>
</gene>
<comment type="caution">
    <text evidence="3">The sequence shown here is derived from an EMBL/GenBank/DDBJ whole genome shotgun (WGS) entry which is preliminary data.</text>
</comment>
<accession>A0A7J0FVF5</accession>
<dbReference type="PANTHER" id="PTHR36766:SF70">
    <property type="entry name" value="DISEASE RESISTANCE PROTEIN RGA4"/>
    <property type="match status" value="1"/>
</dbReference>
<dbReference type="Gene3D" id="3.80.10.10">
    <property type="entry name" value="Ribonuclease Inhibitor"/>
    <property type="match status" value="2"/>
</dbReference>
<dbReference type="Proteomes" id="UP000585474">
    <property type="component" value="Unassembled WGS sequence"/>
</dbReference>
<evidence type="ECO:0000313" key="3">
    <source>
        <dbReference type="EMBL" id="GFZ02427.1"/>
    </source>
</evidence>
<dbReference type="EMBL" id="BJWL01000015">
    <property type="protein sequence ID" value="GFZ02427.1"/>
    <property type="molecule type" value="Genomic_DNA"/>
</dbReference>
<dbReference type="Pfam" id="PF23247">
    <property type="entry name" value="LRR_RPS2"/>
    <property type="match status" value="1"/>
</dbReference>
<evidence type="ECO:0000256" key="1">
    <source>
        <dbReference type="ARBA" id="ARBA00022821"/>
    </source>
</evidence>
<dbReference type="AlphaFoldDB" id="A0A7J0FVF5"/>
<dbReference type="OrthoDB" id="26890at2759"/>
<organism evidence="3 4">
    <name type="scientific">Actinidia rufa</name>
    <dbReference type="NCBI Taxonomy" id="165716"/>
    <lineage>
        <taxon>Eukaryota</taxon>
        <taxon>Viridiplantae</taxon>
        <taxon>Streptophyta</taxon>
        <taxon>Embryophyta</taxon>
        <taxon>Tracheophyta</taxon>
        <taxon>Spermatophyta</taxon>
        <taxon>Magnoliopsida</taxon>
        <taxon>eudicotyledons</taxon>
        <taxon>Gunneridae</taxon>
        <taxon>Pentapetalae</taxon>
        <taxon>asterids</taxon>
        <taxon>Ericales</taxon>
        <taxon>Actinidiaceae</taxon>
        <taxon>Actinidia</taxon>
    </lineage>
</organism>
<evidence type="ECO:0000259" key="2">
    <source>
        <dbReference type="Pfam" id="PF23247"/>
    </source>
</evidence>
<proteinExistence type="predicted"/>
<reference evidence="3 4" key="1">
    <citation type="submission" date="2019-07" db="EMBL/GenBank/DDBJ databases">
        <title>De Novo Assembly of kiwifruit Actinidia rufa.</title>
        <authorList>
            <person name="Sugita-Konishi S."/>
            <person name="Sato K."/>
            <person name="Mori E."/>
            <person name="Abe Y."/>
            <person name="Kisaki G."/>
            <person name="Hamano K."/>
            <person name="Suezawa K."/>
            <person name="Otani M."/>
            <person name="Fukuda T."/>
            <person name="Manabe T."/>
            <person name="Gomi K."/>
            <person name="Tabuchi M."/>
            <person name="Akimitsu K."/>
            <person name="Kataoka I."/>
        </authorList>
    </citation>
    <scope>NUCLEOTIDE SEQUENCE [LARGE SCALE GENOMIC DNA]</scope>
    <source>
        <strain evidence="4">cv. Fuchu</strain>
    </source>
</reference>
<keyword evidence="4" id="KW-1185">Reference proteome</keyword>
<dbReference type="PANTHER" id="PTHR36766">
    <property type="entry name" value="PLANT BROAD-SPECTRUM MILDEW RESISTANCE PROTEIN RPW8"/>
    <property type="match status" value="1"/>
</dbReference>
<protein>
    <recommendedName>
        <fullName evidence="2">Disease resistance protein At4g27190-like leucine-rich repeats domain-containing protein</fullName>
    </recommendedName>
</protein>
<name>A0A7J0FVF5_9ERIC</name>
<sequence length="373" mass="40827">MMSDYRTGSLPSDVCRLKAAPNLFPCLKKKRKGSSNSTRGLPNIMNLECLGIYDCEKLEMLPRGLPSKLRTLLIIGCDSLQSLPELMMLNSLEKLMVEDCSALTCLCPGAGLPSTIKQLHIESCGKLEAVLAEGMTINCPSLESIDIRVCDNLKTLPDVIQNNDLRNLNTLVIQQCDNLESLPERMVPHNQYERIGYNKDARSSMPSHKGVPSPTSQCLPSATSISPYQNGACTGLPLLENSILKILVRVSFPEDVLSLPRSLIRLWILRFPNLVKLSSKVLQALSSLEEFYIKVDCPMVTSIAELGVLPSLSNLCIGDCPNLASIARLGLLPSLSKLWIFDCPNLASFPEQGLPLSLLQLHIRGLSDIGTAV</sequence>